<protein>
    <submittedName>
        <fullName evidence="1">Uncharacterized protein</fullName>
    </submittedName>
</protein>
<dbReference type="AlphaFoldDB" id="X1K1S0"/>
<sequence length="225" mass="26171">SEQRLPGENALVTRMLYEVVKKLGVHEQVALDRTIFFVADKTRPTGFRVRFLESVFAQIQGESETHPLDLPYPKDVLILRYSLRRDEGISALLAEQVAEWEIRRVTDRSEAEEIIRLYGQVKGYGRTKAAVLLADRKDLVRLQAAVAVRETVAVNDAATILTLRQFHVGRRIMIPKMDPLHERVFLVDYEVADNFFLSEFYYEVFQDTFRNHYEGIRELLDRKGR</sequence>
<organism evidence="1">
    <name type="scientific">marine sediment metagenome</name>
    <dbReference type="NCBI Taxonomy" id="412755"/>
    <lineage>
        <taxon>unclassified sequences</taxon>
        <taxon>metagenomes</taxon>
        <taxon>ecological metagenomes</taxon>
    </lineage>
</organism>
<proteinExistence type="predicted"/>
<dbReference type="EMBL" id="BARU01027724">
    <property type="protein sequence ID" value="GAH76023.1"/>
    <property type="molecule type" value="Genomic_DNA"/>
</dbReference>
<feature type="non-terminal residue" evidence="1">
    <location>
        <position position="1"/>
    </location>
</feature>
<evidence type="ECO:0000313" key="1">
    <source>
        <dbReference type="EMBL" id="GAH76023.1"/>
    </source>
</evidence>
<name>X1K1S0_9ZZZZ</name>
<accession>X1K1S0</accession>
<gene>
    <name evidence="1" type="ORF">S03H2_44348</name>
</gene>
<comment type="caution">
    <text evidence="1">The sequence shown here is derived from an EMBL/GenBank/DDBJ whole genome shotgun (WGS) entry which is preliminary data.</text>
</comment>
<reference evidence="1" key="1">
    <citation type="journal article" date="2014" name="Front. Microbiol.">
        <title>High frequency of phylogenetically diverse reductive dehalogenase-homologous genes in deep subseafloor sedimentary metagenomes.</title>
        <authorList>
            <person name="Kawai M."/>
            <person name="Futagami T."/>
            <person name="Toyoda A."/>
            <person name="Takaki Y."/>
            <person name="Nishi S."/>
            <person name="Hori S."/>
            <person name="Arai W."/>
            <person name="Tsubouchi T."/>
            <person name="Morono Y."/>
            <person name="Uchiyama I."/>
            <person name="Ito T."/>
            <person name="Fujiyama A."/>
            <person name="Inagaki F."/>
            <person name="Takami H."/>
        </authorList>
    </citation>
    <scope>NUCLEOTIDE SEQUENCE</scope>
    <source>
        <strain evidence="1">Expedition CK06-06</strain>
    </source>
</reference>